<name>A0A7S8MYY6_9MICO</name>
<gene>
    <name evidence="2" type="ORF">IT882_04220</name>
</gene>
<dbReference type="RefSeq" id="WP_195693300.1">
    <property type="nucleotide sequence ID" value="NZ_CP064760.1"/>
</dbReference>
<evidence type="ECO:0000256" key="1">
    <source>
        <dbReference type="SAM" id="Phobius"/>
    </source>
</evidence>
<feature type="transmembrane region" description="Helical" evidence="1">
    <location>
        <begin position="31"/>
        <end position="53"/>
    </location>
</feature>
<keyword evidence="1" id="KW-0472">Membrane</keyword>
<organism evidence="2 3">
    <name type="scientific">Microbacterium schleiferi</name>
    <dbReference type="NCBI Taxonomy" id="69362"/>
    <lineage>
        <taxon>Bacteria</taxon>
        <taxon>Bacillati</taxon>
        <taxon>Actinomycetota</taxon>
        <taxon>Actinomycetes</taxon>
        <taxon>Micrococcales</taxon>
        <taxon>Microbacteriaceae</taxon>
        <taxon>Microbacterium</taxon>
    </lineage>
</organism>
<dbReference type="EMBL" id="CP064760">
    <property type="protein sequence ID" value="QPE05283.1"/>
    <property type="molecule type" value="Genomic_DNA"/>
</dbReference>
<keyword evidence="1" id="KW-1133">Transmembrane helix</keyword>
<sequence>MITVRWCAGFLFFLALVPAFLGVRDWLLAAFLFVMFVVAFTPWHRLIALVVLTSPSDPPRHRR</sequence>
<dbReference type="AlphaFoldDB" id="A0A7S8MYY6"/>
<proteinExistence type="predicted"/>
<protein>
    <submittedName>
        <fullName evidence="2">Uncharacterized protein</fullName>
    </submittedName>
</protein>
<accession>A0A7S8MYY6</accession>
<dbReference type="Proteomes" id="UP000594480">
    <property type="component" value="Chromosome"/>
</dbReference>
<keyword evidence="3" id="KW-1185">Reference proteome</keyword>
<evidence type="ECO:0000313" key="2">
    <source>
        <dbReference type="EMBL" id="QPE05283.1"/>
    </source>
</evidence>
<reference evidence="2 3" key="1">
    <citation type="submission" date="2020-11" db="EMBL/GenBank/DDBJ databases">
        <title>Amino acid is mineralized and recycled by bacteria in oceanic microbiome.</title>
        <authorList>
            <person name="Zheng L.Y."/>
        </authorList>
    </citation>
    <scope>NUCLEOTIDE SEQUENCE [LARGE SCALE GENOMIC DNA]</scope>
    <source>
        <strain evidence="2 3">A32-1</strain>
    </source>
</reference>
<dbReference type="KEGG" id="msf:IT882_04220"/>
<keyword evidence="1" id="KW-0812">Transmembrane</keyword>
<evidence type="ECO:0000313" key="3">
    <source>
        <dbReference type="Proteomes" id="UP000594480"/>
    </source>
</evidence>